<dbReference type="AlphaFoldDB" id="K0V1S1"/>
<protein>
    <recommendedName>
        <fullName evidence="3">PASTA domain-containing protein</fullName>
    </recommendedName>
</protein>
<dbReference type="Proteomes" id="UP000006072">
    <property type="component" value="Unassembled WGS sequence"/>
</dbReference>
<reference evidence="1 2" key="1">
    <citation type="journal article" date="2012" name="J. Bacteriol.">
        <title>Complete Genome Sequence of Mycobacterium vaccae Type Strain ATCC 25954.</title>
        <authorList>
            <person name="Ho Y.S."/>
            <person name="Adroub S.A."/>
            <person name="Abadi M."/>
            <person name="Al Alwan B."/>
            <person name="Alkhateeb R."/>
            <person name="Gao G."/>
            <person name="Ragab A."/>
            <person name="Ali S."/>
            <person name="van Soolingen D."/>
            <person name="Bitter W."/>
            <person name="Pain A."/>
            <person name="Abdallah A.M."/>
        </authorList>
    </citation>
    <scope>NUCLEOTIDE SEQUENCE [LARGE SCALE GENOMIC DNA]</scope>
    <source>
        <strain evidence="1 2">ATCC 25954</strain>
    </source>
</reference>
<evidence type="ECO:0000313" key="1">
    <source>
        <dbReference type="EMBL" id="EJZ11320.1"/>
    </source>
</evidence>
<sequence length="117" mass="12348">MELKGNWRSIAVAAATVGVFAAGGGVVAPVAAAQDAETWTMPGVREEILQSAVDSVIAAAGEKNVRFNVYDRQFNQVVYNYTNWVVCGQSPSADSTVQVGEKPRTVTFALARPANGC</sequence>
<name>K0V1S1_MYCVA</name>
<dbReference type="RefSeq" id="WP_003929373.1">
    <property type="nucleotide sequence ID" value="NZ_JH814686.1"/>
</dbReference>
<evidence type="ECO:0008006" key="3">
    <source>
        <dbReference type="Google" id="ProtNLM"/>
    </source>
</evidence>
<dbReference type="PATRIC" id="fig|1194972.3.peg.1257"/>
<accession>K0V1S1</accession>
<gene>
    <name evidence="1" type="ORF">MVAC_06187</name>
</gene>
<organism evidence="1 2">
    <name type="scientific">Mycolicibacterium vaccae ATCC 25954</name>
    <dbReference type="NCBI Taxonomy" id="1194972"/>
    <lineage>
        <taxon>Bacteria</taxon>
        <taxon>Bacillati</taxon>
        <taxon>Actinomycetota</taxon>
        <taxon>Actinomycetes</taxon>
        <taxon>Mycobacteriales</taxon>
        <taxon>Mycobacteriaceae</taxon>
        <taxon>Mycolicibacterium</taxon>
    </lineage>
</organism>
<dbReference type="EMBL" id="ALQA01000009">
    <property type="protein sequence ID" value="EJZ11320.1"/>
    <property type="molecule type" value="Genomic_DNA"/>
</dbReference>
<proteinExistence type="predicted"/>
<evidence type="ECO:0000313" key="2">
    <source>
        <dbReference type="Proteomes" id="UP000006072"/>
    </source>
</evidence>
<dbReference type="HOGENOM" id="CLU_164720_0_0_11"/>
<comment type="caution">
    <text evidence="1">The sequence shown here is derived from an EMBL/GenBank/DDBJ whole genome shotgun (WGS) entry which is preliminary data.</text>
</comment>
<keyword evidence="2" id="KW-1185">Reference proteome</keyword>
<dbReference type="eggNOG" id="ENOG50325V6">
    <property type="taxonomic scope" value="Bacteria"/>
</dbReference>